<dbReference type="PROSITE" id="PS50893">
    <property type="entry name" value="ABC_TRANSPORTER_2"/>
    <property type="match status" value="1"/>
</dbReference>
<evidence type="ECO:0000256" key="2">
    <source>
        <dbReference type="ARBA" id="ARBA00022741"/>
    </source>
</evidence>
<reference evidence="6" key="1">
    <citation type="submission" date="2017-02" db="EMBL/GenBank/DDBJ databases">
        <authorList>
            <person name="Varghese N."/>
            <person name="Submissions S."/>
        </authorList>
    </citation>
    <scope>NUCLEOTIDE SEQUENCE [LARGE SCALE GENOMIC DNA]</scope>
    <source>
        <strain evidence="6">9H-4</strain>
    </source>
</reference>
<dbReference type="Gene3D" id="3.40.50.300">
    <property type="entry name" value="P-loop containing nucleotide triphosphate hydrolases"/>
    <property type="match status" value="1"/>
</dbReference>
<dbReference type="GO" id="GO:0005524">
    <property type="term" value="F:ATP binding"/>
    <property type="evidence" value="ECO:0007669"/>
    <property type="project" value="UniProtKB-KW"/>
</dbReference>
<dbReference type="PROSITE" id="PS00211">
    <property type="entry name" value="ABC_TRANSPORTER_1"/>
    <property type="match status" value="1"/>
</dbReference>
<keyword evidence="6" id="KW-1185">Reference proteome</keyword>
<dbReference type="SMART" id="SM00382">
    <property type="entry name" value="AAA"/>
    <property type="match status" value="1"/>
</dbReference>
<organism evidence="5 6">
    <name type="scientific">Aeromicrobium choanae</name>
    <dbReference type="NCBI Taxonomy" id="1736691"/>
    <lineage>
        <taxon>Bacteria</taxon>
        <taxon>Bacillati</taxon>
        <taxon>Actinomycetota</taxon>
        <taxon>Actinomycetes</taxon>
        <taxon>Propionibacteriales</taxon>
        <taxon>Nocardioidaceae</taxon>
        <taxon>Aeromicrobium</taxon>
    </lineage>
</organism>
<keyword evidence="3 5" id="KW-0067">ATP-binding</keyword>
<dbReference type="SUPFAM" id="SSF52540">
    <property type="entry name" value="P-loop containing nucleoside triphosphate hydrolases"/>
    <property type="match status" value="1"/>
</dbReference>
<dbReference type="PANTHER" id="PTHR45772">
    <property type="entry name" value="CONSERVED COMPONENT OF ABC TRANSPORTER FOR NATURAL AMINO ACIDS-RELATED"/>
    <property type="match status" value="1"/>
</dbReference>
<keyword evidence="2" id="KW-0547">Nucleotide-binding</keyword>
<protein>
    <submittedName>
        <fullName evidence="5">Amino acid/amide ABC transporter ATP-binding protein 1, HAAT family</fullName>
    </submittedName>
</protein>
<dbReference type="InterPro" id="IPR003439">
    <property type="entry name" value="ABC_transporter-like_ATP-bd"/>
</dbReference>
<dbReference type="InterPro" id="IPR027417">
    <property type="entry name" value="P-loop_NTPase"/>
</dbReference>
<dbReference type="RefSeq" id="WP_078699319.1">
    <property type="nucleotide sequence ID" value="NZ_LT796768.1"/>
</dbReference>
<evidence type="ECO:0000256" key="3">
    <source>
        <dbReference type="ARBA" id="ARBA00022840"/>
    </source>
</evidence>
<dbReference type="Proteomes" id="UP000191040">
    <property type="component" value="Chromosome I"/>
</dbReference>
<sequence>MTPREPSVLRTEGLTFRAGGAKIVEDVSLTVPPGEFLGIIGPNGAGKTTLLNLLTGTVRTTAGTVWLGDTDVTRMAPHRRARLGLARTFQTSYLLLGLTVLENVRLMAQTRGVRRMGLLRTLTSTDETLDAAHAALERVGLGGAATLQAGALSHGDRRKLELAIVVAAEAPFVLLDEPMAGVNSEDVHDLTELIRRLHVDTGATFLMVEHHLDVVLGLADRVAVMHKGELLAVDLPDRVTADERVQTAYVGELL</sequence>
<evidence type="ECO:0000259" key="4">
    <source>
        <dbReference type="PROSITE" id="PS50893"/>
    </source>
</evidence>
<evidence type="ECO:0000313" key="6">
    <source>
        <dbReference type="Proteomes" id="UP000191040"/>
    </source>
</evidence>
<dbReference type="PANTHER" id="PTHR45772:SF3">
    <property type="entry name" value="ABC TRANSPORTER ATP-BINDING PROTEIN"/>
    <property type="match status" value="1"/>
</dbReference>
<dbReference type="InterPro" id="IPR003593">
    <property type="entry name" value="AAA+_ATPase"/>
</dbReference>
<dbReference type="Pfam" id="PF00005">
    <property type="entry name" value="ABC_tran"/>
    <property type="match status" value="1"/>
</dbReference>
<dbReference type="GO" id="GO:0016887">
    <property type="term" value="F:ATP hydrolysis activity"/>
    <property type="evidence" value="ECO:0007669"/>
    <property type="project" value="InterPro"/>
</dbReference>
<name>A0A1T4YXZ6_9ACTN</name>
<evidence type="ECO:0000256" key="1">
    <source>
        <dbReference type="ARBA" id="ARBA00022448"/>
    </source>
</evidence>
<dbReference type="AlphaFoldDB" id="A0A1T4YXZ6"/>
<dbReference type="InterPro" id="IPR017871">
    <property type="entry name" value="ABC_transporter-like_CS"/>
</dbReference>
<dbReference type="STRING" id="1736691.SAMN06295964_1215"/>
<dbReference type="InterPro" id="IPR051120">
    <property type="entry name" value="ABC_AA/LPS_Transport"/>
</dbReference>
<feature type="domain" description="ABC transporter" evidence="4">
    <location>
        <begin position="9"/>
        <end position="252"/>
    </location>
</feature>
<dbReference type="GO" id="GO:0005886">
    <property type="term" value="C:plasma membrane"/>
    <property type="evidence" value="ECO:0007669"/>
    <property type="project" value="TreeGrafter"/>
</dbReference>
<gene>
    <name evidence="5" type="ORF">SAMN06295964_1215</name>
</gene>
<evidence type="ECO:0000313" key="5">
    <source>
        <dbReference type="EMBL" id="SKB06181.1"/>
    </source>
</evidence>
<proteinExistence type="predicted"/>
<keyword evidence="1" id="KW-0813">Transport</keyword>
<dbReference type="EMBL" id="LT796768">
    <property type="protein sequence ID" value="SKB06181.1"/>
    <property type="molecule type" value="Genomic_DNA"/>
</dbReference>
<dbReference type="OrthoDB" id="9805514at2"/>
<accession>A0A1T4YXZ6</accession>